<dbReference type="STRING" id="56216.A0A1A6HUM3"/>
<accession>A0A1A6HUM3</accession>
<sequence length="256" mass="28368">VVVLIEESDSFHILMSSNDINDTRYQQTVLVPSEDGVTLLFPIKPTQLGEIPITAEGIEKSYSQSILLDLTDNKVQTTGKTLNFSFPPDTVNGSERVQITAIGNMQFWLSSAPTLSESWQPRSLDIEVAAYALLSYLQHRISEGIPVMRWLSRQRNSLGGFASTQDTVVALKALSEFSALMHTENTDIQVTVTETNILRPVHFRIDTQNRFLLHTAEVQPPLDAGIVERQAWKEDPGAVGTDCGLGTPRMEAIIQT</sequence>
<gene>
    <name evidence="4" type="ORF">A6R68_23862</name>
</gene>
<dbReference type="AlphaFoldDB" id="A0A1A6HUM3"/>
<dbReference type="Proteomes" id="UP000092124">
    <property type="component" value="Unassembled WGS sequence"/>
</dbReference>
<protein>
    <recommendedName>
        <fullName evidence="3">Alpha-macroglobulin-like TED domain-containing protein</fullName>
    </recommendedName>
</protein>
<dbReference type="PANTHER" id="PTHR11412:SF136">
    <property type="entry name" value="CD109 ANTIGEN"/>
    <property type="match status" value="1"/>
</dbReference>
<dbReference type="InterPro" id="IPR050473">
    <property type="entry name" value="A2M/Complement_sys"/>
</dbReference>
<dbReference type="Gene3D" id="1.50.10.20">
    <property type="match status" value="1"/>
</dbReference>
<dbReference type="PANTHER" id="PTHR11412">
    <property type="entry name" value="MACROGLOBULIN / COMPLEMENT"/>
    <property type="match status" value="1"/>
</dbReference>
<feature type="non-terminal residue" evidence="4">
    <location>
        <position position="1"/>
    </location>
</feature>
<keyword evidence="5" id="KW-1185">Reference proteome</keyword>
<feature type="domain" description="Alpha-macroglobulin-like TED" evidence="3">
    <location>
        <begin position="102"/>
        <end position="177"/>
    </location>
</feature>
<dbReference type="InterPro" id="IPR008930">
    <property type="entry name" value="Terpenoid_cyclase/PrenylTrfase"/>
</dbReference>
<organism evidence="4 5">
    <name type="scientific">Neotoma lepida</name>
    <name type="common">Desert woodrat</name>
    <dbReference type="NCBI Taxonomy" id="56216"/>
    <lineage>
        <taxon>Eukaryota</taxon>
        <taxon>Metazoa</taxon>
        <taxon>Chordata</taxon>
        <taxon>Craniata</taxon>
        <taxon>Vertebrata</taxon>
        <taxon>Euteleostomi</taxon>
        <taxon>Mammalia</taxon>
        <taxon>Eutheria</taxon>
        <taxon>Euarchontoglires</taxon>
        <taxon>Glires</taxon>
        <taxon>Rodentia</taxon>
        <taxon>Myomorpha</taxon>
        <taxon>Muroidea</taxon>
        <taxon>Cricetidae</taxon>
        <taxon>Neotominae</taxon>
        <taxon>Neotoma</taxon>
    </lineage>
</organism>
<dbReference type="EMBL" id="LZPO01008190">
    <property type="protein sequence ID" value="OBS82148.1"/>
    <property type="molecule type" value="Genomic_DNA"/>
</dbReference>
<reference evidence="4 5" key="1">
    <citation type="submission" date="2016-06" db="EMBL/GenBank/DDBJ databases">
        <title>The Draft Genome Sequence and Annotation of the Desert Woodrat Neotoma lepida.</title>
        <authorList>
            <person name="Campbell M."/>
            <person name="Oakeson K.F."/>
            <person name="Yandell M."/>
            <person name="Halpert J.R."/>
            <person name="Dearing D."/>
        </authorList>
    </citation>
    <scope>NUCLEOTIDE SEQUENCE [LARGE SCALE GENOMIC DNA]</scope>
    <source>
        <strain evidence="4">417</strain>
        <tissue evidence="4">Liver</tissue>
    </source>
</reference>
<keyword evidence="1" id="KW-0732">Signal</keyword>
<keyword evidence="2" id="KW-0882">Thioester bond</keyword>
<dbReference type="GO" id="GO:0005615">
    <property type="term" value="C:extracellular space"/>
    <property type="evidence" value="ECO:0007669"/>
    <property type="project" value="InterPro"/>
</dbReference>
<dbReference type="InterPro" id="IPR013783">
    <property type="entry name" value="Ig-like_fold"/>
</dbReference>
<evidence type="ECO:0000256" key="1">
    <source>
        <dbReference type="ARBA" id="ARBA00022729"/>
    </source>
</evidence>
<proteinExistence type="predicted"/>
<evidence type="ECO:0000256" key="2">
    <source>
        <dbReference type="ARBA" id="ARBA00022966"/>
    </source>
</evidence>
<dbReference type="Gene3D" id="2.60.40.10">
    <property type="entry name" value="Immunoglobulins"/>
    <property type="match status" value="1"/>
</dbReference>
<dbReference type="InterPro" id="IPR011626">
    <property type="entry name" value="Alpha-macroglobulin_TED"/>
</dbReference>
<dbReference type="SUPFAM" id="SSF48239">
    <property type="entry name" value="Terpenoid cyclases/Protein prenyltransferases"/>
    <property type="match status" value="1"/>
</dbReference>
<evidence type="ECO:0000313" key="5">
    <source>
        <dbReference type="Proteomes" id="UP000092124"/>
    </source>
</evidence>
<evidence type="ECO:0000259" key="3">
    <source>
        <dbReference type="Pfam" id="PF07678"/>
    </source>
</evidence>
<name>A0A1A6HUM3_NEOLE</name>
<comment type="caution">
    <text evidence="4">The sequence shown here is derived from an EMBL/GenBank/DDBJ whole genome shotgun (WGS) entry which is preliminary data.</text>
</comment>
<dbReference type="OrthoDB" id="9998011at2759"/>
<evidence type="ECO:0000313" key="4">
    <source>
        <dbReference type="EMBL" id="OBS82148.1"/>
    </source>
</evidence>
<dbReference type="Pfam" id="PF07678">
    <property type="entry name" value="TED_complement"/>
    <property type="match status" value="1"/>
</dbReference>